<evidence type="ECO:0000259" key="11">
    <source>
        <dbReference type="PROSITE" id="PS51755"/>
    </source>
</evidence>
<keyword evidence="5 9" id="KW-0238">DNA-binding</keyword>
<keyword evidence="6" id="KW-0804">Transcription</keyword>
<accession>A0A415TWP8</accession>
<evidence type="ECO:0000259" key="10">
    <source>
        <dbReference type="PROSITE" id="PS50110"/>
    </source>
</evidence>
<dbReference type="SMART" id="SM00862">
    <property type="entry name" value="Trans_reg_C"/>
    <property type="match status" value="1"/>
</dbReference>
<feature type="DNA-binding region" description="OmpR/PhoB-type" evidence="9">
    <location>
        <begin position="126"/>
        <end position="224"/>
    </location>
</feature>
<feature type="modified residue" description="4-aspartylphosphate" evidence="8">
    <location>
        <position position="53"/>
    </location>
</feature>
<dbReference type="GO" id="GO:0032993">
    <property type="term" value="C:protein-DNA complex"/>
    <property type="evidence" value="ECO:0007669"/>
    <property type="project" value="TreeGrafter"/>
</dbReference>
<dbReference type="Gene3D" id="6.10.250.690">
    <property type="match status" value="1"/>
</dbReference>
<organism evidence="12 13">
    <name type="scientific">Anaerobutyricum hallii</name>
    <dbReference type="NCBI Taxonomy" id="39488"/>
    <lineage>
        <taxon>Bacteria</taxon>
        <taxon>Bacillati</taxon>
        <taxon>Bacillota</taxon>
        <taxon>Clostridia</taxon>
        <taxon>Lachnospirales</taxon>
        <taxon>Lachnospiraceae</taxon>
        <taxon>Anaerobutyricum</taxon>
    </lineage>
</organism>
<dbReference type="GO" id="GO:0000976">
    <property type="term" value="F:transcription cis-regulatory region binding"/>
    <property type="evidence" value="ECO:0007669"/>
    <property type="project" value="TreeGrafter"/>
</dbReference>
<name>A0A415TWP8_9FIRM</name>
<dbReference type="InterPro" id="IPR011006">
    <property type="entry name" value="CheY-like_superfamily"/>
</dbReference>
<dbReference type="FunFam" id="3.40.50.2300:FF:000002">
    <property type="entry name" value="DNA-binding response regulator PhoP"/>
    <property type="match status" value="1"/>
</dbReference>
<comment type="function">
    <text evidence="7">May play the central regulatory role in sporulation. It may be an element of the effector pathway responsible for the activation of sporulation genes in response to nutritional stress. Spo0A may act in concert with spo0H (a sigma factor) to control the expression of some genes that are critical to the sporulation process.</text>
</comment>
<sequence>MILRLLIVEDEKELCDTISKSLYESGYEVDTCYDGYEALDYILTEDYDLIVLDLNLPSMDGMDILRELRKENEETKVLILSARSQIIDKVEGLDAGANDYMEKPFHIQELEARIRSLTRRKFVQKDICLHCKDIKFDTKKREAYAKGILVPLTRKENGILEYLLLNQGRPVSQEELIEHVWDASIDSFSGSIRVHMSSLRKKFKAVLGYDPIVNKIGEGYKLVEGVS</sequence>
<comment type="caution">
    <text evidence="12">The sequence shown here is derived from an EMBL/GenBank/DDBJ whole genome shotgun (WGS) entry which is preliminary data.</text>
</comment>
<proteinExistence type="predicted"/>
<evidence type="ECO:0000256" key="5">
    <source>
        <dbReference type="ARBA" id="ARBA00023125"/>
    </source>
</evidence>
<evidence type="ECO:0000256" key="7">
    <source>
        <dbReference type="ARBA" id="ARBA00024867"/>
    </source>
</evidence>
<dbReference type="PANTHER" id="PTHR48111:SF22">
    <property type="entry name" value="REGULATOR OF RPOS"/>
    <property type="match status" value="1"/>
</dbReference>
<evidence type="ECO:0000256" key="8">
    <source>
        <dbReference type="PROSITE-ProRule" id="PRU00169"/>
    </source>
</evidence>
<dbReference type="PROSITE" id="PS50110">
    <property type="entry name" value="RESPONSE_REGULATORY"/>
    <property type="match status" value="1"/>
</dbReference>
<protein>
    <recommendedName>
        <fullName evidence="1">Stage 0 sporulation protein A homolog</fullName>
    </recommendedName>
</protein>
<evidence type="ECO:0000256" key="3">
    <source>
        <dbReference type="ARBA" id="ARBA00023012"/>
    </source>
</evidence>
<dbReference type="AlphaFoldDB" id="A0A415TWP8"/>
<dbReference type="InterPro" id="IPR039420">
    <property type="entry name" value="WalR-like"/>
</dbReference>
<reference evidence="12 13" key="1">
    <citation type="submission" date="2018-08" db="EMBL/GenBank/DDBJ databases">
        <title>A genome reference for cultivated species of the human gut microbiota.</title>
        <authorList>
            <person name="Zou Y."/>
            <person name="Xue W."/>
            <person name="Luo G."/>
        </authorList>
    </citation>
    <scope>NUCLEOTIDE SEQUENCE [LARGE SCALE GENOMIC DNA]</scope>
    <source>
        <strain evidence="12 13">AF31-17AC</strain>
    </source>
</reference>
<dbReference type="Gene3D" id="1.10.10.10">
    <property type="entry name" value="Winged helix-like DNA-binding domain superfamily/Winged helix DNA-binding domain"/>
    <property type="match status" value="1"/>
</dbReference>
<dbReference type="Pfam" id="PF00072">
    <property type="entry name" value="Response_reg"/>
    <property type="match status" value="1"/>
</dbReference>
<dbReference type="InterPro" id="IPR036388">
    <property type="entry name" value="WH-like_DNA-bd_sf"/>
</dbReference>
<evidence type="ECO:0000256" key="1">
    <source>
        <dbReference type="ARBA" id="ARBA00018672"/>
    </source>
</evidence>
<dbReference type="Proteomes" id="UP000283700">
    <property type="component" value="Unassembled WGS sequence"/>
</dbReference>
<keyword evidence="4" id="KW-0805">Transcription regulation</keyword>
<dbReference type="PROSITE" id="PS51755">
    <property type="entry name" value="OMPR_PHOB"/>
    <property type="match status" value="1"/>
</dbReference>
<dbReference type="GO" id="GO:0006355">
    <property type="term" value="P:regulation of DNA-templated transcription"/>
    <property type="evidence" value="ECO:0007669"/>
    <property type="project" value="InterPro"/>
</dbReference>
<dbReference type="SUPFAM" id="SSF52172">
    <property type="entry name" value="CheY-like"/>
    <property type="match status" value="1"/>
</dbReference>
<evidence type="ECO:0000256" key="9">
    <source>
        <dbReference type="PROSITE-ProRule" id="PRU01091"/>
    </source>
</evidence>
<evidence type="ECO:0000313" key="12">
    <source>
        <dbReference type="EMBL" id="RHN09649.1"/>
    </source>
</evidence>
<dbReference type="CDD" id="cd00383">
    <property type="entry name" value="trans_reg_C"/>
    <property type="match status" value="1"/>
</dbReference>
<keyword evidence="3" id="KW-0902">Two-component regulatory system</keyword>
<dbReference type="Gene3D" id="3.40.50.2300">
    <property type="match status" value="1"/>
</dbReference>
<evidence type="ECO:0000256" key="6">
    <source>
        <dbReference type="ARBA" id="ARBA00023163"/>
    </source>
</evidence>
<dbReference type="Pfam" id="PF00486">
    <property type="entry name" value="Trans_reg_C"/>
    <property type="match status" value="1"/>
</dbReference>
<dbReference type="InterPro" id="IPR001867">
    <property type="entry name" value="OmpR/PhoB-type_DNA-bd"/>
</dbReference>
<dbReference type="PANTHER" id="PTHR48111">
    <property type="entry name" value="REGULATOR OF RPOS"/>
    <property type="match status" value="1"/>
</dbReference>
<feature type="domain" description="Response regulatory" evidence="10">
    <location>
        <begin position="4"/>
        <end position="118"/>
    </location>
</feature>
<gene>
    <name evidence="12" type="ORF">DWZ29_13825</name>
</gene>
<evidence type="ECO:0000313" key="13">
    <source>
        <dbReference type="Proteomes" id="UP000283700"/>
    </source>
</evidence>
<feature type="domain" description="OmpR/PhoB-type" evidence="11">
    <location>
        <begin position="126"/>
        <end position="224"/>
    </location>
</feature>
<evidence type="ECO:0000256" key="4">
    <source>
        <dbReference type="ARBA" id="ARBA00023015"/>
    </source>
</evidence>
<dbReference type="GO" id="GO:0005829">
    <property type="term" value="C:cytosol"/>
    <property type="evidence" value="ECO:0007669"/>
    <property type="project" value="TreeGrafter"/>
</dbReference>
<dbReference type="SMART" id="SM00448">
    <property type="entry name" value="REC"/>
    <property type="match status" value="1"/>
</dbReference>
<evidence type="ECO:0000256" key="2">
    <source>
        <dbReference type="ARBA" id="ARBA00022553"/>
    </source>
</evidence>
<dbReference type="EMBL" id="QRQO01000052">
    <property type="protein sequence ID" value="RHN09649.1"/>
    <property type="molecule type" value="Genomic_DNA"/>
</dbReference>
<dbReference type="InterPro" id="IPR001789">
    <property type="entry name" value="Sig_transdc_resp-reg_receiver"/>
</dbReference>
<dbReference type="GO" id="GO:0000156">
    <property type="term" value="F:phosphorelay response regulator activity"/>
    <property type="evidence" value="ECO:0007669"/>
    <property type="project" value="TreeGrafter"/>
</dbReference>
<keyword evidence="2 8" id="KW-0597">Phosphoprotein</keyword>